<feature type="domain" description="C1q" evidence="1">
    <location>
        <begin position="18"/>
        <end position="113"/>
    </location>
</feature>
<keyword evidence="3" id="KW-1185">Reference proteome</keyword>
<gene>
    <name evidence="2" type="ORF">V1264_015992</name>
</gene>
<accession>A0AAN9BLE5</accession>
<sequence>MAPYTFKATTCQLKLRAGIAVPFTTVVENTLGAEYDPNIGVLIIPRSGTFALSVKFSTLYDCYYGAYYSPVTDCEIMVDGVETPLVLNEKKTCARVVLKLNEGKRVWVEYSAEETHNLNLSTPGPFSVCLLHEP</sequence>
<dbReference type="Gene3D" id="2.60.120.40">
    <property type="match status" value="1"/>
</dbReference>
<dbReference type="Pfam" id="PF00386">
    <property type="entry name" value="C1q"/>
    <property type="match status" value="1"/>
</dbReference>
<dbReference type="Proteomes" id="UP001374579">
    <property type="component" value="Unassembled WGS sequence"/>
</dbReference>
<dbReference type="SUPFAM" id="SSF49842">
    <property type="entry name" value="TNF-like"/>
    <property type="match status" value="1"/>
</dbReference>
<dbReference type="InterPro" id="IPR001073">
    <property type="entry name" value="C1q_dom"/>
</dbReference>
<dbReference type="AlphaFoldDB" id="A0AAN9BLE5"/>
<comment type="caution">
    <text evidence="2">The sequence shown here is derived from an EMBL/GenBank/DDBJ whole genome shotgun (WGS) entry which is preliminary data.</text>
</comment>
<reference evidence="2 3" key="1">
    <citation type="submission" date="2024-02" db="EMBL/GenBank/DDBJ databases">
        <title>Chromosome-scale genome assembly of the rough periwinkle Littorina saxatilis.</title>
        <authorList>
            <person name="De Jode A."/>
            <person name="Faria R."/>
            <person name="Formenti G."/>
            <person name="Sims Y."/>
            <person name="Smith T.P."/>
            <person name="Tracey A."/>
            <person name="Wood J.M.D."/>
            <person name="Zagrodzka Z.B."/>
            <person name="Johannesson K."/>
            <person name="Butlin R.K."/>
            <person name="Leder E.H."/>
        </authorList>
    </citation>
    <scope>NUCLEOTIDE SEQUENCE [LARGE SCALE GENOMIC DNA]</scope>
    <source>
        <strain evidence="2">Snail1</strain>
        <tissue evidence="2">Muscle</tissue>
    </source>
</reference>
<evidence type="ECO:0000313" key="2">
    <source>
        <dbReference type="EMBL" id="KAK7108218.1"/>
    </source>
</evidence>
<dbReference type="EMBL" id="JBAMIC010000004">
    <property type="protein sequence ID" value="KAK7108218.1"/>
    <property type="molecule type" value="Genomic_DNA"/>
</dbReference>
<proteinExistence type="predicted"/>
<evidence type="ECO:0000313" key="3">
    <source>
        <dbReference type="Proteomes" id="UP001374579"/>
    </source>
</evidence>
<organism evidence="2 3">
    <name type="scientific">Littorina saxatilis</name>
    <dbReference type="NCBI Taxonomy" id="31220"/>
    <lineage>
        <taxon>Eukaryota</taxon>
        <taxon>Metazoa</taxon>
        <taxon>Spiralia</taxon>
        <taxon>Lophotrochozoa</taxon>
        <taxon>Mollusca</taxon>
        <taxon>Gastropoda</taxon>
        <taxon>Caenogastropoda</taxon>
        <taxon>Littorinimorpha</taxon>
        <taxon>Littorinoidea</taxon>
        <taxon>Littorinidae</taxon>
        <taxon>Littorina</taxon>
    </lineage>
</organism>
<evidence type="ECO:0000259" key="1">
    <source>
        <dbReference type="Pfam" id="PF00386"/>
    </source>
</evidence>
<protein>
    <recommendedName>
        <fullName evidence="1">C1q domain-containing protein</fullName>
    </recommendedName>
</protein>
<dbReference type="InterPro" id="IPR008983">
    <property type="entry name" value="Tumour_necrosis_fac-like_dom"/>
</dbReference>
<name>A0AAN9BLE5_9CAEN</name>